<name>A0A975GI98_9BACT</name>
<dbReference type="KEGG" id="dli:dnl_46760"/>
<keyword evidence="1" id="KW-0732">Signal</keyword>
<dbReference type="RefSeq" id="WP_207688246.1">
    <property type="nucleotide sequence ID" value="NZ_CP061799.1"/>
</dbReference>
<keyword evidence="3" id="KW-1185">Reference proteome</keyword>
<evidence type="ECO:0000313" key="3">
    <source>
        <dbReference type="Proteomes" id="UP000663720"/>
    </source>
</evidence>
<organism evidence="2 3">
    <name type="scientific">Desulfonema limicola</name>
    <dbReference type="NCBI Taxonomy" id="45656"/>
    <lineage>
        <taxon>Bacteria</taxon>
        <taxon>Pseudomonadati</taxon>
        <taxon>Thermodesulfobacteriota</taxon>
        <taxon>Desulfobacteria</taxon>
        <taxon>Desulfobacterales</taxon>
        <taxon>Desulfococcaceae</taxon>
        <taxon>Desulfonema</taxon>
    </lineage>
</organism>
<proteinExistence type="predicted"/>
<dbReference type="PROSITE" id="PS51257">
    <property type="entry name" value="PROKAR_LIPOPROTEIN"/>
    <property type="match status" value="1"/>
</dbReference>
<dbReference type="AlphaFoldDB" id="A0A975GI98"/>
<feature type="chain" id="PRO_5036940004" description="Lipoprotein" evidence="1">
    <location>
        <begin position="25"/>
        <end position="175"/>
    </location>
</feature>
<evidence type="ECO:0000256" key="1">
    <source>
        <dbReference type="SAM" id="SignalP"/>
    </source>
</evidence>
<accession>A0A975GI98</accession>
<feature type="signal peptide" evidence="1">
    <location>
        <begin position="1"/>
        <end position="24"/>
    </location>
</feature>
<evidence type="ECO:0000313" key="2">
    <source>
        <dbReference type="EMBL" id="QTA82302.1"/>
    </source>
</evidence>
<dbReference type="Proteomes" id="UP000663720">
    <property type="component" value="Chromosome"/>
</dbReference>
<dbReference type="EMBL" id="CP061799">
    <property type="protein sequence ID" value="QTA82302.1"/>
    <property type="molecule type" value="Genomic_DNA"/>
</dbReference>
<reference evidence="2" key="1">
    <citation type="journal article" date="2021" name="Microb. Physiol.">
        <title>Proteogenomic Insights into the Physiology of Marine, Sulfate-Reducing, Filamentous Desulfonema limicola and Desulfonema magnum.</title>
        <authorList>
            <person name="Schnaars V."/>
            <person name="Wohlbrand L."/>
            <person name="Scheve S."/>
            <person name="Hinrichs C."/>
            <person name="Reinhardt R."/>
            <person name="Rabus R."/>
        </authorList>
    </citation>
    <scope>NUCLEOTIDE SEQUENCE</scope>
    <source>
        <strain evidence="2">5ac10</strain>
    </source>
</reference>
<sequence length="175" mass="19295">MLTKSVNPINCILMILVFSLCSCAITHQPAESLFTQDEAASLDLNQLQGKSWDDYVNQNLMGSRSASTGPRIEIKYPLIKSTNSGPTIETTSPSDMSVIFTKRKDGNPVDMSSLEVVGKKGWLKQSLTDKFRPYIKGEEIKATNMPIPKGKFHLQVSIADTGGLKTVENYLLIVK</sequence>
<protein>
    <recommendedName>
        <fullName evidence="4">Lipoprotein</fullName>
    </recommendedName>
</protein>
<gene>
    <name evidence="2" type="ORF">dnl_46760</name>
</gene>
<evidence type="ECO:0008006" key="4">
    <source>
        <dbReference type="Google" id="ProtNLM"/>
    </source>
</evidence>